<organism evidence="1 2">
    <name type="scientific">endosymbiont of Ridgeia piscesae</name>
    <dbReference type="NCBI Taxonomy" id="54398"/>
    <lineage>
        <taxon>Bacteria</taxon>
        <taxon>Pseudomonadati</taxon>
        <taxon>Pseudomonadota</taxon>
        <taxon>Gammaproteobacteria</taxon>
        <taxon>sulfur-oxidizing symbionts</taxon>
    </lineage>
</organism>
<evidence type="ECO:0000313" key="1">
    <source>
        <dbReference type="EMBL" id="KRT59823.1"/>
    </source>
</evidence>
<gene>
    <name evidence="1" type="ORF">Ga0076813_16062</name>
</gene>
<dbReference type="Proteomes" id="UP000051276">
    <property type="component" value="Unassembled WGS sequence"/>
</dbReference>
<name>A0A0T5ZAK9_9GAMM</name>
<protein>
    <submittedName>
        <fullName evidence="1">Uncharacterized protein</fullName>
    </submittedName>
</protein>
<accession>A0A0T5ZAK9</accession>
<comment type="caution">
    <text evidence="1">The sequence shown here is derived from an EMBL/GenBank/DDBJ whole genome shotgun (WGS) entry which is preliminary data.</text>
</comment>
<evidence type="ECO:0000313" key="2">
    <source>
        <dbReference type="Proteomes" id="UP000051276"/>
    </source>
</evidence>
<reference evidence="1 2" key="1">
    <citation type="submission" date="2015-11" db="EMBL/GenBank/DDBJ databases">
        <title>The genome of Candidatus Endoriftia persephone in Ridgeia piscesae and population structure of the North Eastern Pacific vestimentiferan symbionts.</title>
        <authorList>
            <person name="Perez M."/>
            <person name="Juniper K.S."/>
        </authorList>
    </citation>
    <scope>NUCLEOTIDE SEQUENCE [LARGE SCALE GENOMIC DNA]</scope>
    <source>
        <strain evidence="1">Ind10</strain>
    </source>
</reference>
<sequence>MKVTSQYGYWFPPLG</sequence>
<dbReference type="EMBL" id="LMXI01000088">
    <property type="protein sequence ID" value="KRT59823.1"/>
    <property type="molecule type" value="Genomic_DNA"/>
</dbReference>
<proteinExistence type="predicted"/>
<feature type="non-terminal residue" evidence="1">
    <location>
        <position position="15"/>
    </location>
</feature>